<dbReference type="GeneID" id="93963421"/>
<dbReference type="GO" id="GO:0005886">
    <property type="term" value="C:plasma membrane"/>
    <property type="evidence" value="ECO:0007669"/>
    <property type="project" value="UniProtKB-SubCell"/>
</dbReference>
<evidence type="ECO:0000256" key="8">
    <source>
        <dbReference type="ARBA" id="ARBA00023136"/>
    </source>
</evidence>
<evidence type="ECO:0000256" key="2">
    <source>
        <dbReference type="ARBA" id="ARBA00007783"/>
    </source>
</evidence>
<dbReference type="InterPro" id="IPR013525">
    <property type="entry name" value="ABC2_TM"/>
</dbReference>
<comment type="similarity">
    <text evidence="2 9">Belongs to the ABC-2 integral membrane protein family.</text>
</comment>
<keyword evidence="5" id="KW-0997">Cell inner membrane</keyword>
<dbReference type="InterPro" id="IPR047817">
    <property type="entry name" value="ABC2_TM_bact-type"/>
</dbReference>
<accession>A0A2T0GCH7</accession>
<evidence type="ECO:0000256" key="1">
    <source>
        <dbReference type="ARBA" id="ARBA00004429"/>
    </source>
</evidence>
<protein>
    <recommendedName>
        <fullName evidence="9">Transport permease protein</fullName>
    </recommendedName>
</protein>
<keyword evidence="4 9" id="KW-1003">Cell membrane</keyword>
<feature type="transmembrane region" description="Helical" evidence="9">
    <location>
        <begin position="140"/>
        <end position="163"/>
    </location>
</feature>
<dbReference type="GO" id="GO:0140359">
    <property type="term" value="F:ABC-type transporter activity"/>
    <property type="evidence" value="ECO:0007669"/>
    <property type="project" value="InterPro"/>
</dbReference>
<dbReference type="PANTHER" id="PTHR30413">
    <property type="entry name" value="INNER MEMBRANE TRANSPORT PERMEASE"/>
    <property type="match status" value="1"/>
</dbReference>
<gene>
    <name evidence="10" type="primary">rgpC</name>
    <name evidence="10" type="ORF">NCTC10713_00880</name>
</gene>
<evidence type="ECO:0000256" key="5">
    <source>
        <dbReference type="ARBA" id="ARBA00022519"/>
    </source>
</evidence>
<keyword evidence="6 9" id="KW-0812">Transmembrane</keyword>
<feature type="transmembrane region" description="Helical" evidence="9">
    <location>
        <begin position="31"/>
        <end position="53"/>
    </location>
</feature>
<dbReference type="PROSITE" id="PS51012">
    <property type="entry name" value="ABC_TM2"/>
    <property type="match status" value="1"/>
</dbReference>
<keyword evidence="8 9" id="KW-0472">Membrane</keyword>
<evidence type="ECO:0000313" key="11">
    <source>
        <dbReference type="Proteomes" id="UP000278419"/>
    </source>
</evidence>
<proteinExistence type="inferred from homology"/>
<dbReference type="PANTHER" id="PTHR30413:SF8">
    <property type="entry name" value="TRANSPORT PERMEASE PROTEIN"/>
    <property type="match status" value="1"/>
</dbReference>
<evidence type="ECO:0000313" key="10">
    <source>
        <dbReference type="EMBL" id="VED97938.1"/>
    </source>
</evidence>
<name>A0A2T0GCH7_STRAP</name>
<feature type="transmembrane region" description="Helical" evidence="9">
    <location>
        <begin position="236"/>
        <end position="256"/>
    </location>
</feature>
<organism evidence="10 11">
    <name type="scientific">Streptococcus anginosus</name>
    <dbReference type="NCBI Taxonomy" id="1328"/>
    <lineage>
        <taxon>Bacteria</taxon>
        <taxon>Bacillati</taxon>
        <taxon>Bacillota</taxon>
        <taxon>Bacilli</taxon>
        <taxon>Lactobacillales</taxon>
        <taxon>Streptococcaceae</taxon>
        <taxon>Streptococcus</taxon>
        <taxon>Streptococcus anginosus group</taxon>
    </lineage>
</organism>
<dbReference type="Proteomes" id="UP000278419">
    <property type="component" value="Chromosome"/>
</dbReference>
<dbReference type="EMBL" id="LR134283">
    <property type="protein sequence ID" value="VED97938.1"/>
    <property type="molecule type" value="Genomic_DNA"/>
</dbReference>
<dbReference type="AlphaFoldDB" id="A0A2T0GCH7"/>
<dbReference type="RefSeq" id="WP_003032679.1">
    <property type="nucleotide sequence ID" value="NZ_AP018548.1"/>
</dbReference>
<reference evidence="10 11" key="1">
    <citation type="submission" date="2018-12" db="EMBL/GenBank/DDBJ databases">
        <authorList>
            <consortium name="Pathogen Informatics"/>
        </authorList>
    </citation>
    <scope>NUCLEOTIDE SEQUENCE [LARGE SCALE GENOMIC DNA]</scope>
    <source>
        <strain evidence="10 11">NCTC10713</strain>
    </source>
</reference>
<evidence type="ECO:0000256" key="3">
    <source>
        <dbReference type="ARBA" id="ARBA00022448"/>
    </source>
</evidence>
<feature type="transmembrane region" description="Helical" evidence="9">
    <location>
        <begin position="103"/>
        <end position="128"/>
    </location>
</feature>
<comment type="subcellular location">
    <subcellularLocation>
        <location evidence="1">Cell inner membrane</location>
        <topology evidence="1">Multi-pass membrane protein</topology>
    </subcellularLocation>
    <subcellularLocation>
        <location evidence="9">Cell membrane</location>
        <topology evidence="9">Multi-pass membrane protein</topology>
    </subcellularLocation>
</comment>
<evidence type="ECO:0000256" key="9">
    <source>
        <dbReference type="RuleBase" id="RU361157"/>
    </source>
</evidence>
<evidence type="ECO:0000256" key="7">
    <source>
        <dbReference type="ARBA" id="ARBA00022989"/>
    </source>
</evidence>
<dbReference type="Pfam" id="PF01061">
    <property type="entry name" value="ABC2_membrane"/>
    <property type="match status" value="1"/>
</dbReference>
<feature type="transmembrane region" description="Helical" evidence="9">
    <location>
        <begin position="175"/>
        <end position="194"/>
    </location>
</feature>
<evidence type="ECO:0000256" key="4">
    <source>
        <dbReference type="ARBA" id="ARBA00022475"/>
    </source>
</evidence>
<sequence length="267" mass="30447">MDLFSRKNMILLREMIKTDFKLRYQGSLIGYLWSILKPLLMFTIMYFVFIRFLRLGGNVPHFAVALLLANVIWSFFSEATSMGMVSIVTRGDLLRKLNFSKHIVVISAVAGAAINFSINLIVVLIFALANGVRFTISALWLLPLFVELFLIASGLAFILATLFVRFRDLSQIWEVMLQAGLYATPIIYPISFIADKNPTAAKLVMMNPLAQIIQDMRYFLIDKANTPIWQMINNKFIVAIPYLLPFLIFIVGFLIFNKNAKKFAEIL</sequence>
<feature type="transmembrane region" description="Helical" evidence="9">
    <location>
        <begin position="59"/>
        <end position="76"/>
    </location>
</feature>
<evidence type="ECO:0000256" key="6">
    <source>
        <dbReference type="ARBA" id="ARBA00022692"/>
    </source>
</evidence>
<dbReference type="GO" id="GO:0015920">
    <property type="term" value="P:lipopolysaccharide transport"/>
    <property type="evidence" value="ECO:0007669"/>
    <property type="project" value="TreeGrafter"/>
</dbReference>
<keyword evidence="3 9" id="KW-0813">Transport</keyword>
<keyword evidence="7 9" id="KW-1133">Transmembrane helix</keyword>